<gene>
    <name evidence="2" type="ORF">METZ01_LOCUS230056</name>
</gene>
<sequence>MLPSGYKQSVGKENVKAEANASP</sequence>
<feature type="region of interest" description="Disordered" evidence="1">
    <location>
        <begin position="1"/>
        <end position="23"/>
    </location>
</feature>
<dbReference type="AlphaFoldDB" id="A0A382GQN0"/>
<reference evidence="2" key="1">
    <citation type="submission" date="2018-05" db="EMBL/GenBank/DDBJ databases">
        <authorList>
            <person name="Lanie J.A."/>
            <person name="Ng W.-L."/>
            <person name="Kazmierczak K.M."/>
            <person name="Andrzejewski T.M."/>
            <person name="Davidsen T.M."/>
            <person name="Wayne K.J."/>
            <person name="Tettelin H."/>
            <person name="Glass J.I."/>
            <person name="Rusch D."/>
            <person name="Podicherti R."/>
            <person name="Tsui H.-C.T."/>
            <person name="Winkler M.E."/>
        </authorList>
    </citation>
    <scope>NUCLEOTIDE SEQUENCE</scope>
</reference>
<accession>A0A382GQN0</accession>
<feature type="non-terminal residue" evidence="2">
    <location>
        <position position="23"/>
    </location>
</feature>
<evidence type="ECO:0000256" key="1">
    <source>
        <dbReference type="SAM" id="MobiDB-lite"/>
    </source>
</evidence>
<organism evidence="2">
    <name type="scientific">marine metagenome</name>
    <dbReference type="NCBI Taxonomy" id="408172"/>
    <lineage>
        <taxon>unclassified sequences</taxon>
        <taxon>metagenomes</taxon>
        <taxon>ecological metagenomes</taxon>
    </lineage>
</organism>
<name>A0A382GQN0_9ZZZZ</name>
<protein>
    <submittedName>
        <fullName evidence="2">Uncharacterized protein</fullName>
    </submittedName>
</protein>
<proteinExistence type="predicted"/>
<dbReference type="EMBL" id="UINC01056774">
    <property type="protein sequence ID" value="SVB77202.1"/>
    <property type="molecule type" value="Genomic_DNA"/>
</dbReference>
<evidence type="ECO:0000313" key="2">
    <source>
        <dbReference type="EMBL" id="SVB77202.1"/>
    </source>
</evidence>